<keyword evidence="3" id="KW-0732">Signal</keyword>
<feature type="domain" description="Periplasmic binding protein" evidence="5">
    <location>
        <begin position="39"/>
        <end position="290"/>
    </location>
</feature>
<keyword evidence="4" id="KW-0472">Membrane</keyword>
<dbReference type="Proteomes" id="UP000012589">
    <property type="component" value="Unassembled WGS sequence"/>
</dbReference>
<evidence type="ECO:0000256" key="1">
    <source>
        <dbReference type="ARBA" id="ARBA00004196"/>
    </source>
</evidence>
<feature type="transmembrane region" description="Helical" evidence="4">
    <location>
        <begin position="9"/>
        <end position="28"/>
    </location>
</feature>
<evidence type="ECO:0000259" key="5">
    <source>
        <dbReference type="Pfam" id="PF13407"/>
    </source>
</evidence>
<name>N2ATH7_9FIRM</name>
<dbReference type="Gene3D" id="3.40.50.2300">
    <property type="match status" value="2"/>
</dbReference>
<keyword evidence="7" id="KW-1185">Reference proteome</keyword>
<sequence>MKKKNSGKWFYIFEAVLAVMVVMLALMMRRKNGEELNRIAVVIQNSEDKQWAAFRYGLKMAAQDQGVELVIASTSQQLTQEEEIRTIYQEIAHGANAVIVQPVPGTTICKELNKIRKKVPVVLVATRMAGEQDDSAIPTVEPDHNALGRTLAEELLKDYSGNLKGKTIGMIMENDRTEAMIERKKGFVDTISHTGAKVSWTICGSFDEDGKNTLKDQPTVELAVALDDRSLTEAVECAEANNLHGALVYGIGNSMEAVYGLDTGAAECLIVPDMYHMGYQSLTMTAQSLKHYYYKMEHETVSFAIMHREDLFSEKNQEIIFTMSQ</sequence>
<keyword evidence="4" id="KW-1133">Transmembrane helix</keyword>
<dbReference type="STRING" id="1235802.C823_01722"/>
<protein>
    <recommendedName>
        <fullName evidence="5">Periplasmic binding protein domain-containing protein</fullName>
    </recommendedName>
</protein>
<dbReference type="PANTHER" id="PTHR46847">
    <property type="entry name" value="D-ALLOSE-BINDING PERIPLASMIC PROTEIN-RELATED"/>
    <property type="match status" value="1"/>
</dbReference>
<dbReference type="PANTHER" id="PTHR46847:SF1">
    <property type="entry name" value="D-ALLOSE-BINDING PERIPLASMIC PROTEIN-RELATED"/>
    <property type="match status" value="1"/>
</dbReference>
<dbReference type="GO" id="GO:0030313">
    <property type="term" value="C:cell envelope"/>
    <property type="evidence" value="ECO:0007669"/>
    <property type="project" value="UniProtKB-SubCell"/>
</dbReference>
<keyword evidence="4" id="KW-0812">Transmembrane</keyword>
<accession>N2ATH7</accession>
<evidence type="ECO:0000256" key="4">
    <source>
        <dbReference type="SAM" id="Phobius"/>
    </source>
</evidence>
<dbReference type="OrthoDB" id="1765622at2"/>
<evidence type="ECO:0000313" key="6">
    <source>
        <dbReference type="EMBL" id="EMZ29758.1"/>
    </source>
</evidence>
<dbReference type="EMBL" id="AQFT01000054">
    <property type="protein sequence ID" value="EMZ29758.1"/>
    <property type="molecule type" value="Genomic_DNA"/>
</dbReference>
<dbReference type="InterPro" id="IPR025997">
    <property type="entry name" value="SBP_2_dom"/>
</dbReference>
<organism evidence="6 7">
    <name type="scientific">Eubacterium plexicaudatum ASF492</name>
    <dbReference type="NCBI Taxonomy" id="1235802"/>
    <lineage>
        <taxon>Bacteria</taxon>
        <taxon>Bacillati</taxon>
        <taxon>Bacillota</taxon>
        <taxon>Clostridia</taxon>
        <taxon>Eubacteriales</taxon>
        <taxon>Eubacteriaceae</taxon>
        <taxon>Eubacterium</taxon>
    </lineage>
</organism>
<evidence type="ECO:0000256" key="3">
    <source>
        <dbReference type="ARBA" id="ARBA00022729"/>
    </source>
</evidence>
<dbReference type="eggNOG" id="COG1879">
    <property type="taxonomic scope" value="Bacteria"/>
</dbReference>
<dbReference type="InterPro" id="IPR028082">
    <property type="entry name" value="Peripla_BP_I"/>
</dbReference>
<dbReference type="GO" id="GO:0030246">
    <property type="term" value="F:carbohydrate binding"/>
    <property type="evidence" value="ECO:0007669"/>
    <property type="project" value="UniProtKB-ARBA"/>
</dbReference>
<dbReference type="PATRIC" id="fig|1235802.3.peg.1831"/>
<dbReference type="SUPFAM" id="SSF53822">
    <property type="entry name" value="Periplasmic binding protein-like I"/>
    <property type="match status" value="1"/>
</dbReference>
<comment type="similarity">
    <text evidence="2">Belongs to the bacterial solute-binding protein 2 family.</text>
</comment>
<evidence type="ECO:0000256" key="2">
    <source>
        <dbReference type="ARBA" id="ARBA00007639"/>
    </source>
</evidence>
<dbReference type="HOGENOM" id="CLU_037628_3_6_9"/>
<proteinExistence type="inferred from homology"/>
<evidence type="ECO:0000313" key="7">
    <source>
        <dbReference type="Proteomes" id="UP000012589"/>
    </source>
</evidence>
<dbReference type="AlphaFoldDB" id="N2ATH7"/>
<gene>
    <name evidence="6" type="ORF">C823_01722</name>
</gene>
<comment type="subcellular location">
    <subcellularLocation>
        <location evidence="1">Cell envelope</location>
    </subcellularLocation>
</comment>
<reference evidence="6 7" key="1">
    <citation type="journal article" date="2014" name="Genome Announc.">
        <title>Draft genome sequences of the altered schaedler flora, a defined bacterial community from gnotobiotic mice.</title>
        <authorList>
            <person name="Wannemuehler M.J."/>
            <person name="Overstreet A.M."/>
            <person name="Ward D.V."/>
            <person name="Phillips G.J."/>
        </authorList>
    </citation>
    <scope>NUCLEOTIDE SEQUENCE [LARGE SCALE GENOMIC DNA]</scope>
    <source>
        <strain evidence="6 7">ASF492</strain>
    </source>
</reference>
<dbReference type="Pfam" id="PF13407">
    <property type="entry name" value="Peripla_BP_4"/>
    <property type="match status" value="1"/>
</dbReference>
<comment type="caution">
    <text evidence="6">The sequence shown here is derived from an EMBL/GenBank/DDBJ whole genome shotgun (WGS) entry which is preliminary data.</text>
</comment>